<dbReference type="AlphaFoldDB" id="A0A4D9DMU6"/>
<dbReference type="Proteomes" id="UP000297703">
    <property type="component" value="Unassembled WGS sequence"/>
</dbReference>
<evidence type="ECO:0000256" key="1">
    <source>
        <dbReference type="ARBA" id="ARBA00004479"/>
    </source>
</evidence>
<keyword evidence="5 12" id="KW-1133">Transmembrane helix</keyword>
<dbReference type="SMART" id="SM00409">
    <property type="entry name" value="IG"/>
    <property type="match status" value="1"/>
</dbReference>
<evidence type="ECO:0000256" key="8">
    <source>
        <dbReference type="ARBA" id="ARBA00023180"/>
    </source>
</evidence>
<keyword evidence="8" id="KW-0325">Glycoprotein</keyword>
<keyword evidence="9" id="KW-0393">Immunoglobulin domain</keyword>
<dbReference type="FunFam" id="2.60.40.10:FF:000142">
    <property type="entry name" value="V-set domain-containing T-cell activation inhibitor 1"/>
    <property type="match status" value="1"/>
</dbReference>
<dbReference type="Pfam" id="PF07686">
    <property type="entry name" value="V-set"/>
    <property type="match status" value="1"/>
</dbReference>
<dbReference type="EMBL" id="QXTE01000473">
    <property type="protein sequence ID" value="TFJ97631.1"/>
    <property type="molecule type" value="Genomic_DNA"/>
</dbReference>
<evidence type="ECO:0000313" key="16">
    <source>
        <dbReference type="Proteomes" id="UP000297703"/>
    </source>
</evidence>
<dbReference type="InterPro" id="IPR001870">
    <property type="entry name" value="B30.2/SPRY"/>
</dbReference>
<dbReference type="SUPFAM" id="SSF49899">
    <property type="entry name" value="Concanavalin A-like lectins/glucanases"/>
    <property type="match status" value="1"/>
</dbReference>
<keyword evidence="3 12" id="KW-0812">Transmembrane</keyword>
<dbReference type="STRING" id="55544.A0A4D9DMU6"/>
<feature type="domain" description="B30.2/SPRY" evidence="13">
    <location>
        <begin position="327"/>
        <end position="523"/>
    </location>
</feature>
<evidence type="ECO:0000256" key="5">
    <source>
        <dbReference type="ARBA" id="ARBA00022989"/>
    </source>
</evidence>
<feature type="transmembrane region" description="Helical" evidence="12">
    <location>
        <begin position="260"/>
        <end position="280"/>
    </location>
</feature>
<evidence type="ECO:0000256" key="10">
    <source>
        <dbReference type="ARBA" id="ARBA00038221"/>
    </source>
</evidence>
<evidence type="ECO:0000256" key="12">
    <source>
        <dbReference type="SAM" id="Phobius"/>
    </source>
</evidence>
<dbReference type="InterPro" id="IPR036179">
    <property type="entry name" value="Ig-like_dom_sf"/>
</dbReference>
<keyword evidence="4" id="KW-0732">Signal</keyword>
<dbReference type="InterPro" id="IPR053896">
    <property type="entry name" value="BTN3A2-like_Ig-C"/>
</dbReference>
<evidence type="ECO:0000256" key="2">
    <source>
        <dbReference type="ARBA" id="ARBA00007591"/>
    </source>
</evidence>
<evidence type="ECO:0000256" key="3">
    <source>
        <dbReference type="ARBA" id="ARBA00022692"/>
    </source>
</evidence>
<keyword evidence="11" id="KW-0175">Coiled coil</keyword>
<gene>
    <name evidence="15" type="ORF">DR999_PMT20518</name>
</gene>
<dbReference type="Pfam" id="PF00622">
    <property type="entry name" value="SPRY"/>
    <property type="match status" value="1"/>
</dbReference>
<comment type="similarity">
    <text evidence="10">Belongs to the SKINT family.</text>
</comment>
<dbReference type="PANTHER" id="PTHR24100:SF130">
    <property type="entry name" value="BUTYROPHILIN-LIKE PROTEIN 9"/>
    <property type="match status" value="1"/>
</dbReference>
<dbReference type="InterPro" id="IPR013320">
    <property type="entry name" value="ConA-like_dom_sf"/>
</dbReference>
<keyword evidence="7" id="KW-1015">Disulfide bond</keyword>
<reference evidence="15 16" key="2">
    <citation type="submission" date="2019-04" db="EMBL/GenBank/DDBJ databases">
        <title>The genome sequence of big-headed turtle.</title>
        <authorList>
            <person name="Gong S."/>
        </authorList>
    </citation>
    <scope>NUCLEOTIDE SEQUENCE [LARGE SCALE GENOMIC DNA]</scope>
    <source>
        <strain evidence="15">DO16091913</strain>
        <tissue evidence="15">Muscle</tissue>
    </source>
</reference>
<dbReference type="GO" id="GO:0009897">
    <property type="term" value="C:external side of plasma membrane"/>
    <property type="evidence" value="ECO:0007669"/>
    <property type="project" value="TreeGrafter"/>
</dbReference>
<dbReference type="GO" id="GO:0042110">
    <property type="term" value="P:T cell activation"/>
    <property type="evidence" value="ECO:0007669"/>
    <property type="project" value="UniProtKB-ARBA"/>
</dbReference>
<dbReference type="SUPFAM" id="SSF48726">
    <property type="entry name" value="Immunoglobulin"/>
    <property type="match status" value="2"/>
</dbReference>
<dbReference type="SMART" id="SM00449">
    <property type="entry name" value="SPRY"/>
    <property type="match status" value="1"/>
</dbReference>
<sequence>MFHHCPTDVLKACTAMGSVFHWVTAVHILTFLQMPNLITGQFKIIPPQNPVIAIIGEGVVLPCQLTTQNNPETITVQWILSRHSEKIDVSTYDGPNKERQDERYHGRTQFFQTEFQAGNVSLNLKNVIVSDKGKYTCSVSLGTWYDEVVVELDVTARGGESSIFMEDYADQGIGLTCRSEGWFPEPQVLWLDSKGQNRPEKPTTINTKTRAGIYNIESAINIEPGSDNEVSCKIINNILKTASESRVLISDVFFPTTSPWMAAFLVILFLSIALIAAVGYKLKKNNDTTSQSVTEKKTMEEEKERLLSTLETNKRTDQIAIQDIQENIDRLSGELEFRRAQSYAVPITLDPDCKHPELKLSEDQKRVWQEPASPELDAASGALLVMGKEGFVAGRQYWEVEVGEKLDWELGVLSQSARDRVKREKAEKLPEEGYWSLKRSQGDFFSSIKNDKIEKKDMPYKVIGVFLDQEEGRISFYDAGHMFLITTIPAEFTNNILYYPFLSPRNNTGKQKPLAIHPIRVPIPLKPLRKEK</sequence>
<comment type="subcellular location">
    <subcellularLocation>
        <location evidence="1">Membrane</location>
        <topology evidence="1">Single-pass type I membrane protein</topology>
    </subcellularLocation>
</comment>
<dbReference type="GO" id="GO:1903037">
    <property type="term" value="P:regulation of leukocyte cell-cell adhesion"/>
    <property type="evidence" value="ECO:0007669"/>
    <property type="project" value="UniProtKB-ARBA"/>
</dbReference>
<comment type="caution">
    <text evidence="15">The sequence shown here is derived from an EMBL/GenBank/DDBJ whole genome shotgun (WGS) entry which is preliminary data.</text>
</comment>
<dbReference type="InterPro" id="IPR003879">
    <property type="entry name" value="Butyrophylin_SPRY"/>
</dbReference>
<accession>A0A4D9DMU6</accession>
<comment type="similarity">
    <text evidence="2">Belongs to the immunoglobulin superfamily. BTN/MOG family.</text>
</comment>
<evidence type="ECO:0000259" key="14">
    <source>
        <dbReference type="PROSITE" id="PS50835"/>
    </source>
</evidence>
<dbReference type="GO" id="GO:0001817">
    <property type="term" value="P:regulation of cytokine production"/>
    <property type="evidence" value="ECO:0007669"/>
    <property type="project" value="TreeGrafter"/>
</dbReference>
<dbReference type="PROSITE" id="PS50835">
    <property type="entry name" value="IG_LIKE"/>
    <property type="match status" value="2"/>
</dbReference>
<dbReference type="InterPro" id="IPR013783">
    <property type="entry name" value="Ig-like_fold"/>
</dbReference>
<reference evidence="15 16" key="1">
    <citation type="submission" date="2019-04" db="EMBL/GenBank/DDBJ databases">
        <title>Draft genome of the big-headed turtle Platysternon megacephalum.</title>
        <authorList>
            <person name="Gong S."/>
        </authorList>
    </citation>
    <scope>NUCLEOTIDE SEQUENCE [LARGE SCALE GENOMIC DNA]</scope>
    <source>
        <strain evidence="15">DO16091913</strain>
        <tissue evidence="15">Muscle</tissue>
    </source>
</reference>
<dbReference type="InterPro" id="IPR003877">
    <property type="entry name" value="SPRY_dom"/>
</dbReference>
<evidence type="ECO:0000256" key="6">
    <source>
        <dbReference type="ARBA" id="ARBA00023136"/>
    </source>
</evidence>
<protein>
    <submittedName>
        <fullName evidence="15">Zinc finger protein RFP-like</fullName>
    </submittedName>
</protein>
<evidence type="ECO:0000256" key="11">
    <source>
        <dbReference type="SAM" id="Coils"/>
    </source>
</evidence>
<feature type="coiled-coil region" evidence="11">
    <location>
        <begin position="296"/>
        <end position="341"/>
    </location>
</feature>
<dbReference type="OrthoDB" id="8901134at2759"/>
<feature type="domain" description="Ig-like" evidence="14">
    <location>
        <begin position="35"/>
        <end position="155"/>
    </location>
</feature>
<name>A0A4D9DMU6_9SAUR</name>
<evidence type="ECO:0000256" key="4">
    <source>
        <dbReference type="ARBA" id="ARBA00022729"/>
    </source>
</evidence>
<dbReference type="PRINTS" id="PR01407">
    <property type="entry name" value="BUTYPHLNCDUF"/>
</dbReference>
<proteinExistence type="inferred from homology"/>
<dbReference type="InterPro" id="IPR050504">
    <property type="entry name" value="IgSF_BTN/MOG"/>
</dbReference>
<dbReference type="Gene3D" id="2.60.120.920">
    <property type="match status" value="1"/>
</dbReference>
<dbReference type="InterPro" id="IPR007110">
    <property type="entry name" value="Ig-like_dom"/>
</dbReference>
<dbReference type="Gene3D" id="2.60.40.10">
    <property type="entry name" value="Immunoglobulins"/>
    <property type="match status" value="2"/>
</dbReference>
<dbReference type="InterPro" id="IPR003599">
    <property type="entry name" value="Ig_sub"/>
</dbReference>
<keyword evidence="6 12" id="KW-0472">Membrane</keyword>
<dbReference type="InterPro" id="IPR043136">
    <property type="entry name" value="B30.2/SPRY_sf"/>
</dbReference>
<dbReference type="PROSITE" id="PS50188">
    <property type="entry name" value="B302_SPRY"/>
    <property type="match status" value="1"/>
</dbReference>
<dbReference type="PANTHER" id="PTHR24100">
    <property type="entry name" value="BUTYROPHILIN"/>
    <property type="match status" value="1"/>
</dbReference>
<feature type="domain" description="Ig-like" evidence="14">
    <location>
        <begin position="175"/>
        <end position="250"/>
    </location>
</feature>
<evidence type="ECO:0000313" key="15">
    <source>
        <dbReference type="EMBL" id="TFJ97631.1"/>
    </source>
</evidence>
<organism evidence="15 16">
    <name type="scientific">Platysternon megacephalum</name>
    <name type="common">big-headed turtle</name>
    <dbReference type="NCBI Taxonomy" id="55544"/>
    <lineage>
        <taxon>Eukaryota</taxon>
        <taxon>Metazoa</taxon>
        <taxon>Chordata</taxon>
        <taxon>Craniata</taxon>
        <taxon>Vertebrata</taxon>
        <taxon>Euteleostomi</taxon>
        <taxon>Archelosauria</taxon>
        <taxon>Testudinata</taxon>
        <taxon>Testudines</taxon>
        <taxon>Cryptodira</taxon>
        <taxon>Durocryptodira</taxon>
        <taxon>Testudinoidea</taxon>
        <taxon>Platysternidae</taxon>
        <taxon>Platysternon</taxon>
    </lineage>
</organism>
<dbReference type="GO" id="GO:0050863">
    <property type="term" value="P:regulation of T cell activation"/>
    <property type="evidence" value="ECO:0007669"/>
    <property type="project" value="UniProtKB-ARBA"/>
</dbReference>
<dbReference type="InterPro" id="IPR013106">
    <property type="entry name" value="Ig_V-set"/>
</dbReference>
<keyword evidence="16" id="KW-1185">Reference proteome</keyword>
<dbReference type="GO" id="GO:0005102">
    <property type="term" value="F:signaling receptor binding"/>
    <property type="evidence" value="ECO:0007669"/>
    <property type="project" value="TreeGrafter"/>
</dbReference>
<evidence type="ECO:0000256" key="9">
    <source>
        <dbReference type="ARBA" id="ARBA00023319"/>
    </source>
</evidence>
<dbReference type="FunFam" id="2.60.40.10:FF:000088">
    <property type="entry name" value="Butyrophilin subfamily 1 member A1"/>
    <property type="match status" value="1"/>
</dbReference>
<evidence type="ECO:0000256" key="7">
    <source>
        <dbReference type="ARBA" id="ARBA00023157"/>
    </source>
</evidence>
<dbReference type="Pfam" id="PF22705">
    <property type="entry name" value="C2-set_3"/>
    <property type="match status" value="1"/>
</dbReference>
<evidence type="ECO:0000259" key="13">
    <source>
        <dbReference type="PROSITE" id="PS50188"/>
    </source>
</evidence>
<dbReference type="GO" id="GO:0050852">
    <property type="term" value="P:T cell receptor signaling pathway"/>
    <property type="evidence" value="ECO:0007669"/>
    <property type="project" value="TreeGrafter"/>
</dbReference>